<feature type="domain" description="Putative sensor" evidence="11">
    <location>
        <begin position="64"/>
        <end position="246"/>
    </location>
</feature>
<dbReference type="Gene3D" id="1.20.5.1930">
    <property type="match status" value="1"/>
</dbReference>
<dbReference type="PANTHER" id="PTHR24421:SF10">
    <property type="entry name" value="NITRATE_NITRITE SENSOR PROTEIN NARQ"/>
    <property type="match status" value="1"/>
</dbReference>
<dbReference type="SUPFAM" id="SSF55874">
    <property type="entry name" value="ATPase domain of HSP90 chaperone/DNA topoisomerase II/histidine kinase"/>
    <property type="match status" value="1"/>
</dbReference>
<evidence type="ECO:0000256" key="4">
    <source>
        <dbReference type="ARBA" id="ARBA00022679"/>
    </source>
</evidence>
<keyword evidence="6 12" id="KW-0418">Kinase</keyword>
<proteinExistence type="predicted"/>
<keyword evidence="3" id="KW-0597">Phosphoprotein</keyword>
<dbReference type="AlphaFoldDB" id="A0A5B0ECF4"/>
<comment type="caution">
    <text evidence="12">The sequence shown here is derived from an EMBL/GenBank/DDBJ whole genome shotgun (WGS) entry which is preliminary data.</text>
</comment>
<keyword evidence="4" id="KW-0808">Transferase</keyword>
<evidence type="ECO:0000256" key="3">
    <source>
        <dbReference type="ARBA" id="ARBA00022553"/>
    </source>
</evidence>
<dbReference type="InterPro" id="IPR050482">
    <property type="entry name" value="Sensor_HK_TwoCompSys"/>
</dbReference>
<dbReference type="Pfam" id="PF13796">
    <property type="entry name" value="Sensor"/>
    <property type="match status" value="1"/>
</dbReference>
<dbReference type="EC" id="2.7.13.3" evidence="2"/>
<evidence type="ECO:0000259" key="11">
    <source>
        <dbReference type="Pfam" id="PF13796"/>
    </source>
</evidence>
<dbReference type="PANTHER" id="PTHR24421">
    <property type="entry name" value="NITRATE/NITRITE SENSOR PROTEIN NARX-RELATED"/>
    <property type="match status" value="1"/>
</dbReference>
<evidence type="ECO:0000256" key="2">
    <source>
        <dbReference type="ARBA" id="ARBA00012438"/>
    </source>
</evidence>
<organism evidence="12 13">
    <name type="scientific">Paeniglutamicibacter gangotriensis</name>
    <dbReference type="NCBI Taxonomy" id="254787"/>
    <lineage>
        <taxon>Bacteria</taxon>
        <taxon>Bacillati</taxon>
        <taxon>Actinomycetota</taxon>
        <taxon>Actinomycetes</taxon>
        <taxon>Micrococcales</taxon>
        <taxon>Micrococcaceae</taxon>
        <taxon>Paeniglutamicibacter</taxon>
    </lineage>
</organism>
<feature type="transmembrane region" description="Helical" evidence="9">
    <location>
        <begin position="80"/>
        <end position="99"/>
    </location>
</feature>
<evidence type="ECO:0000256" key="8">
    <source>
        <dbReference type="ARBA" id="ARBA00023012"/>
    </source>
</evidence>
<gene>
    <name evidence="12" type="ORF">FQ154_11160</name>
</gene>
<feature type="domain" description="Signal transduction histidine kinase subgroup 3 dimerisation and phosphoacceptor" evidence="10">
    <location>
        <begin position="275"/>
        <end position="339"/>
    </location>
</feature>
<dbReference type="GO" id="GO:0016020">
    <property type="term" value="C:membrane"/>
    <property type="evidence" value="ECO:0007669"/>
    <property type="project" value="InterPro"/>
</dbReference>
<protein>
    <recommendedName>
        <fullName evidence="2">histidine kinase</fullName>
        <ecNumber evidence="2">2.7.13.3</ecNumber>
    </recommendedName>
</protein>
<dbReference type="GO" id="GO:0005524">
    <property type="term" value="F:ATP binding"/>
    <property type="evidence" value="ECO:0007669"/>
    <property type="project" value="UniProtKB-KW"/>
</dbReference>
<evidence type="ECO:0000256" key="6">
    <source>
        <dbReference type="ARBA" id="ARBA00022777"/>
    </source>
</evidence>
<evidence type="ECO:0000256" key="5">
    <source>
        <dbReference type="ARBA" id="ARBA00022741"/>
    </source>
</evidence>
<keyword evidence="5" id="KW-0547">Nucleotide-binding</keyword>
<keyword evidence="9" id="KW-0472">Membrane</keyword>
<keyword evidence="9" id="KW-0812">Transmembrane</keyword>
<sequence>MLECMNTTTMASLPDESSVDTMGPTYSETEPARSIHKREPKLVPAFFKRTTWRAFAYHWAMLLLVPFGFAYAILTILLGASLLVTIVGLSIAAAMLIGARSWGQLQRTLTEALLDKHVDAPPRLVRRPGFMGFIRSGLGDASGWRALAHMLVSFATTLVASLLSITFLVTGLGCLTYWYWVQWLPLQQATDGSWHRGTSIGSNIYAEGPTWNLVYVAVGVLFTFLLWPAINNGLARLQGLLAAGLLGPTEAQLRVNTVEEQRKHTVQDADARLAQIERDLHDGTQAQLVAIAMKLGDARDRLADKDIDENIKALLASAQATATDAMNDLRSLASGIRPAVINDGLDTALESLVAAAPMPVSLTYSVDSRPDPAIEAIAYFCAAELLNNAAKHSGGTRITVKVGAGNHGKLLLLSVLDDGVGGVDLAAGSGIEGLKARAANVDGTLDISSPRGGPTEITVSLPLS</sequence>
<dbReference type="InterPro" id="IPR036890">
    <property type="entry name" value="HATPase_C_sf"/>
</dbReference>
<dbReference type="CDD" id="cd16917">
    <property type="entry name" value="HATPase_UhpB-NarQ-NarX-like"/>
    <property type="match status" value="1"/>
</dbReference>
<evidence type="ECO:0000259" key="10">
    <source>
        <dbReference type="Pfam" id="PF07730"/>
    </source>
</evidence>
<evidence type="ECO:0000256" key="7">
    <source>
        <dbReference type="ARBA" id="ARBA00022840"/>
    </source>
</evidence>
<reference evidence="12 13" key="1">
    <citation type="submission" date="2019-07" db="EMBL/GenBank/DDBJ databases">
        <title>Analysis of the biochemical properties, biological activity and biotechnological potential of siderophores and biosurfactants produced by Antarctic psychrotolerant bacteria.</title>
        <authorList>
            <person name="Styczynski M."/>
            <person name="Krucon T."/>
            <person name="Decewicz P."/>
            <person name="Dziewit L."/>
        </authorList>
    </citation>
    <scope>NUCLEOTIDE SEQUENCE [LARGE SCALE GENOMIC DNA]</scope>
    <source>
        <strain evidence="12 13">ANT_H27</strain>
    </source>
</reference>
<dbReference type="OrthoDB" id="5242012at2"/>
<dbReference type="InterPro" id="IPR011712">
    <property type="entry name" value="Sig_transdc_His_kin_sub3_dim/P"/>
</dbReference>
<feature type="transmembrane region" description="Helical" evidence="9">
    <location>
        <begin position="213"/>
        <end position="230"/>
    </location>
</feature>
<keyword evidence="7" id="KW-0067">ATP-binding</keyword>
<evidence type="ECO:0000313" key="12">
    <source>
        <dbReference type="EMBL" id="KAA0976418.1"/>
    </source>
</evidence>
<dbReference type="GO" id="GO:0046983">
    <property type="term" value="F:protein dimerization activity"/>
    <property type="evidence" value="ECO:0007669"/>
    <property type="project" value="InterPro"/>
</dbReference>
<name>A0A5B0ECF4_9MICC</name>
<feature type="transmembrane region" description="Helical" evidence="9">
    <location>
        <begin position="55"/>
        <end position="74"/>
    </location>
</feature>
<dbReference type="Proteomes" id="UP000323856">
    <property type="component" value="Unassembled WGS sequence"/>
</dbReference>
<feature type="transmembrane region" description="Helical" evidence="9">
    <location>
        <begin position="151"/>
        <end position="180"/>
    </location>
</feature>
<evidence type="ECO:0000256" key="1">
    <source>
        <dbReference type="ARBA" id="ARBA00000085"/>
    </source>
</evidence>
<dbReference type="GO" id="GO:0000155">
    <property type="term" value="F:phosphorelay sensor kinase activity"/>
    <property type="evidence" value="ECO:0007669"/>
    <property type="project" value="InterPro"/>
</dbReference>
<accession>A0A5B0ECF4</accession>
<comment type="catalytic activity">
    <reaction evidence="1">
        <text>ATP + protein L-histidine = ADP + protein N-phospho-L-histidine.</text>
        <dbReference type="EC" id="2.7.13.3"/>
    </reaction>
</comment>
<keyword evidence="8" id="KW-0902">Two-component regulatory system</keyword>
<evidence type="ECO:0000256" key="9">
    <source>
        <dbReference type="SAM" id="Phobius"/>
    </source>
</evidence>
<dbReference type="InterPro" id="IPR025828">
    <property type="entry name" value="Put_sensor_dom"/>
</dbReference>
<dbReference type="EMBL" id="VOBL01000010">
    <property type="protein sequence ID" value="KAA0976418.1"/>
    <property type="molecule type" value="Genomic_DNA"/>
</dbReference>
<dbReference type="Pfam" id="PF07730">
    <property type="entry name" value="HisKA_3"/>
    <property type="match status" value="1"/>
</dbReference>
<keyword evidence="9" id="KW-1133">Transmembrane helix</keyword>
<evidence type="ECO:0000313" key="13">
    <source>
        <dbReference type="Proteomes" id="UP000323856"/>
    </source>
</evidence>
<dbReference type="Gene3D" id="3.30.565.10">
    <property type="entry name" value="Histidine kinase-like ATPase, C-terminal domain"/>
    <property type="match status" value="1"/>
</dbReference>